<organism evidence="1 2">
    <name type="scientific">Congzhengia minquanensis</name>
    <dbReference type="NCBI Taxonomy" id="2763657"/>
    <lineage>
        <taxon>Bacteria</taxon>
        <taxon>Bacillati</taxon>
        <taxon>Bacillota</taxon>
        <taxon>Clostridia</taxon>
        <taxon>Eubacteriales</taxon>
        <taxon>Oscillospiraceae</taxon>
        <taxon>Congzhengia</taxon>
    </lineage>
</organism>
<dbReference type="EMBL" id="JACRSU010000002">
    <property type="protein sequence ID" value="MBC8540640.1"/>
    <property type="molecule type" value="Genomic_DNA"/>
</dbReference>
<evidence type="ECO:0000313" key="2">
    <source>
        <dbReference type="Proteomes" id="UP000611762"/>
    </source>
</evidence>
<name>A0A926DKK1_9FIRM</name>
<accession>A0A926DKK1</accession>
<reference evidence="1" key="1">
    <citation type="submission" date="2020-08" db="EMBL/GenBank/DDBJ databases">
        <title>Genome public.</title>
        <authorList>
            <person name="Liu C."/>
            <person name="Sun Q."/>
        </authorList>
    </citation>
    <scope>NUCLEOTIDE SEQUENCE</scope>
    <source>
        <strain evidence="1">H8</strain>
    </source>
</reference>
<proteinExistence type="predicted"/>
<comment type="caution">
    <text evidence="1">The sequence shown here is derived from an EMBL/GenBank/DDBJ whole genome shotgun (WGS) entry which is preliminary data.</text>
</comment>
<sequence>MFMNEIQVKFMQSLGLNLDMPYDVIEDKVSDFLERNGFDEDYNITEEGKVCESILDYIGTIGD</sequence>
<evidence type="ECO:0000313" key="1">
    <source>
        <dbReference type="EMBL" id="MBC8540640.1"/>
    </source>
</evidence>
<protein>
    <submittedName>
        <fullName evidence="1">Uncharacterized protein</fullName>
    </submittedName>
</protein>
<gene>
    <name evidence="1" type="ORF">H8698_06585</name>
</gene>
<dbReference type="Proteomes" id="UP000611762">
    <property type="component" value="Unassembled WGS sequence"/>
</dbReference>
<dbReference type="AlphaFoldDB" id="A0A926DKK1"/>
<keyword evidence="2" id="KW-1185">Reference proteome</keyword>